<evidence type="ECO:0000256" key="4">
    <source>
        <dbReference type="ARBA" id="ARBA00022801"/>
    </source>
</evidence>
<dbReference type="PROSITE" id="PS51831">
    <property type="entry name" value="HD"/>
    <property type="match status" value="1"/>
</dbReference>
<dbReference type="PANTHER" id="PTHR47320">
    <property type="entry name" value="BIFUNCTIONAL URIDYLYLTRANSFERASE/URIDYLYL-REMOVING ENZYME"/>
    <property type="match status" value="1"/>
</dbReference>
<dbReference type="InterPro" id="IPR002934">
    <property type="entry name" value="Polymerase_NTP_transf_dom"/>
</dbReference>
<keyword evidence="4 8" id="KW-0378">Hydrolase</keyword>
<dbReference type="InterPro" id="IPR002912">
    <property type="entry name" value="ACT_dom"/>
</dbReference>
<dbReference type="GO" id="GO:0008893">
    <property type="term" value="F:guanosine-3',5'-bis(diphosphate) 3'-diphosphatase activity"/>
    <property type="evidence" value="ECO:0007669"/>
    <property type="project" value="UniProtKB-EC"/>
</dbReference>
<evidence type="ECO:0000256" key="1">
    <source>
        <dbReference type="ARBA" id="ARBA00022679"/>
    </source>
</evidence>
<evidence type="ECO:0000259" key="10">
    <source>
        <dbReference type="PROSITE" id="PS51831"/>
    </source>
</evidence>
<dbReference type="Pfam" id="PF01909">
    <property type="entry name" value="NTP_transf_2"/>
    <property type="match status" value="1"/>
</dbReference>
<dbReference type="PROSITE" id="PS51671">
    <property type="entry name" value="ACT"/>
    <property type="match status" value="2"/>
</dbReference>
<dbReference type="Proteomes" id="UP000094769">
    <property type="component" value="Unassembled WGS sequence"/>
</dbReference>
<comment type="similarity">
    <text evidence="8">Belongs to the GlnD family.</text>
</comment>
<comment type="function">
    <text evidence="8">Modifies, by uridylylation and deuridylylation, the PII regulatory proteins (GlnB and homologs), in response to the nitrogen status of the cell that GlnD senses through the glutamine level. Under low glutamine levels, catalyzes the conversion of the PII proteins and UTP to PII-UMP and PPi, while under higher glutamine levels, GlnD hydrolyzes PII-UMP to PII and UMP (deuridylylation). Thus, controls uridylylation state and activity of the PII proteins, and plays an important role in the regulation of nitrogen metabolism.</text>
</comment>
<dbReference type="PIRSF" id="PIRSF006288">
    <property type="entry name" value="PII_uridyltransf"/>
    <property type="match status" value="1"/>
</dbReference>
<dbReference type="OrthoDB" id="9758038at2"/>
<evidence type="ECO:0000259" key="9">
    <source>
        <dbReference type="PROSITE" id="PS51671"/>
    </source>
</evidence>
<comment type="catalytic activity">
    <reaction evidence="8">
        <text>[protein-PII]-L-tyrosine + UTP = [protein-PII]-uridylyl-L-tyrosine + diphosphate</text>
        <dbReference type="Rhea" id="RHEA:13673"/>
        <dbReference type="Rhea" id="RHEA-COMP:12147"/>
        <dbReference type="Rhea" id="RHEA-COMP:12148"/>
        <dbReference type="ChEBI" id="CHEBI:33019"/>
        <dbReference type="ChEBI" id="CHEBI:46398"/>
        <dbReference type="ChEBI" id="CHEBI:46858"/>
        <dbReference type="ChEBI" id="CHEBI:90602"/>
        <dbReference type="EC" id="2.7.7.59"/>
    </reaction>
</comment>
<dbReference type="InterPro" id="IPR006674">
    <property type="entry name" value="HD_domain"/>
</dbReference>
<keyword evidence="5 8" id="KW-0460">Magnesium</keyword>
<dbReference type="NCBIfam" id="TIGR01693">
    <property type="entry name" value="UTase_glnD"/>
    <property type="match status" value="1"/>
</dbReference>
<dbReference type="InterPro" id="IPR003607">
    <property type="entry name" value="HD/PDEase_dom"/>
</dbReference>
<accession>A0A7Z0VLU7</accession>
<dbReference type="CDD" id="cd05401">
    <property type="entry name" value="NT_GlnE_GlnD_like"/>
    <property type="match status" value="1"/>
</dbReference>
<reference evidence="11 12" key="1">
    <citation type="submission" date="2016-06" db="EMBL/GenBank/DDBJ databases">
        <title>Genome sequence of endosymbiont of Candidatus Endolucinida thiodiazotropha.</title>
        <authorList>
            <person name="Poehlein A."/>
            <person name="Koenig S."/>
            <person name="Heiden S.E."/>
            <person name="Thuermer A."/>
            <person name="Voget S."/>
            <person name="Daniel R."/>
            <person name="Markert S."/>
            <person name="Gros O."/>
            <person name="Schweder T."/>
        </authorList>
    </citation>
    <scope>NUCLEOTIDE SEQUENCE [LARGE SCALE GENOMIC DNA]</scope>
    <source>
        <strain evidence="11 12">COS</strain>
    </source>
</reference>
<sequence length="877" mass="101238">MIDFASLNQAFAEDGSPIQPCKVILKHYKEGVEERFSTGQTPISKLVAERAQLIDEILIRAWNRYLDISIEACLVAVGGYGRGELHPASDIDLLVLLDHEDLFESFKEPLTQFLTLLWDIGLDVGHSVRTIDDCVREADQDITVMTNLIESRRLVGSARLFSQMLEATGPGRMWNSHDFFEAKWNEQRIRHAKHDDTISNLEPNIKESPGGLRDIHMIGWVAKRHFKTKSLHDLVEHAFLTEAEYHTLIEGQEHLWRVRFALHLLTGRHDDRLLFDHQRTLASYLGYDADHANMAVECFMRDYYRTVMELSRLNEMLLQHFQEDILFKNELGEPVSVNKRFQKRGYFLEVTHKNIFKKYPTALLELFLLMQENPELRGVRASTIRLVRNHTYLIDERFRQDIRAQSLFMEILRQPFGITSALRRMNIYGVLAVYIPIFENIVGRMQYDLFHVYTVDEHTLMVVRNLRRLTTEKYAEEYPLCSQLMSTLPKEELIYLAAIFHDIAKGRGGNHSELGAIDAYDFCRLHHLSEYDSHLVGWLVRNHLVMSMTAQRKDITDPEVVQEFASLVGDLNRLTYLYLLTFADSRATNPAAWNSWKDSLLRDLFNATRRALIRGLDNPLAQDELIDEKKSAALHQLTLQNIPTEAISDLWATFTKEYFLTHSPNAIQRHTKAIIDTPKSALPLIQMRQTEKRGGSEVLIYCLDRDNLFAVTTTLLDQLALSIVNARVMSTSDGHSLNSYLVLEQDGSPVEIGQRSEEIIDTLTDGLRLEGTQPFKVTRRIPRKNKHFDHETFIYFTQEPKLQRTTMRLVTLDRPGLLSNVGQAFAECKIRLKHSKITTLGAQVEDIFFITDRDNQPILDEEKLNCLKNTVVEKMSQ</sequence>
<dbReference type="EMBL" id="MARB01000010">
    <property type="protein sequence ID" value="ODJ87725.1"/>
    <property type="molecule type" value="Genomic_DNA"/>
</dbReference>
<evidence type="ECO:0000256" key="5">
    <source>
        <dbReference type="ARBA" id="ARBA00022842"/>
    </source>
</evidence>
<dbReference type="GO" id="GO:0008773">
    <property type="term" value="F:[protein-PII] uridylyltransferase activity"/>
    <property type="evidence" value="ECO:0007669"/>
    <property type="project" value="UniProtKB-UniRule"/>
</dbReference>
<dbReference type="CDD" id="cd04899">
    <property type="entry name" value="ACT_ACR-UUR-like_2"/>
    <property type="match status" value="1"/>
</dbReference>
<keyword evidence="2 8" id="KW-0548">Nucleotidyltransferase</keyword>
<comment type="caution">
    <text evidence="8">Lacks conserved residue(s) required for the propagation of feature annotation.</text>
</comment>
<comment type="caution">
    <text evidence="11">The sequence shown here is derived from an EMBL/GenBank/DDBJ whole genome shotgun (WGS) entry which is preliminary data.</text>
</comment>
<keyword evidence="6 8" id="KW-0511">Multifunctional enzyme</keyword>
<comment type="domain">
    <text evidence="8">Has four distinct domains: an N-terminal nucleotidyltransferase (NT) domain responsible for UTase activity, a central HD domain that encodes UR activity, and two C-terminal ACT domains that seem to have a role in glutamine sensing.</text>
</comment>
<keyword evidence="3" id="KW-0677">Repeat</keyword>
<evidence type="ECO:0000313" key="12">
    <source>
        <dbReference type="Proteomes" id="UP000094769"/>
    </source>
</evidence>
<comment type="cofactor">
    <cofactor evidence="8">
        <name>Mg(2+)</name>
        <dbReference type="ChEBI" id="CHEBI:18420"/>
    </cofactor>
</comment>
<dbReference type="InterPro" id="IPR013546">
    <property type="entry name" value="PII_UdlTrfase/GS_AdlTrfase"/>
</dbReference>
<dbReference type="SUPFAM" id="SSF55021">
    <property type="entry name" value="ACT-like"/>
    <property type="match status" value="1"/>
</dbReference>
<dbReference type="HAMAP" id="MF_00277">
    <property type="entry name" value="PII_uridylyl_transf"/>
    <property type="match status" value="1"/>
</dbReference>
<dbReference type="SUPFAM" id="SSF81301">
    <property type="entry name" value="Nucleotidyltransferase"/>
    <property type="match status" value="1"/>
</dbReference>
<organism evidence="11 12">
    <name type="scientific">Candidatus Thiodiazotropha endolucinida</name>
    <dbReference type="NCBI Taxonomy" id="1655433"/>
    <lineage>
        <taxon>Bacteria</taxon>
        <taxon>Pseudomonadati</taxon>
        <taxon>Pseudomonadota</taxon>
        <taxon>Gammaproteobacteria</taxon>
        <taxon>Chromatiales</taxon>
        <taxon>Sedimenticolaceae</taxon>
        <taxon>Candidatus Thiodiazotropha</taxon>
    </lineage>
</organism>
<feature type="domain" description="ACT" evidence="9">
    <location>
        <begin position="697"/>
        <end position="774"/>
    </location>
</feature>
<proteinExistence type="inferred from homology"/>
<dbReference type="CDD" id="cd00077">
    <property type="entry name" value="HDc"/>
    <property type="match status" value="1"/>
</dbReference>
<comment type="activity regulation">
    <text evidence="8">Uridylyltransferase (UTase) activity is inhibited by glutamine, while glutamine activates uridylyl-removing (UR) activity.</text>
</comment>
<keyword evidence="1 8" id="KW-0808">Transferase</keyword>
<dbReference type="EC" id="3.1.4.-" evidence="8"/>
<evidence type="ECO:0000256" key="3">
    <source>
        <dbReference type="ARBA" id="ARBA00022737"/>
    </source>
</evidence>
<dbReference type="Gene3D" id="3.30.460.10">
    <property type="entry name" value="Beta Polymerase, domain 2"/>
    <property type="match status" value="1"/>
</dbReference>
<dbReference type="SUPFAM" id="SSF81593">
    <property type="entry name" value="Nucleotidyltransferase substrate binding subunit/domain"/>
    <property type="match status" value="1"/>
</dbReference>
<evidence type="ECO:0000256" key="6">
    <source>
        <dbReference type="ARBA" id="ARBA00023268"/>
    </source>
</evidence>
<evidence type="ECO:0000256" key="7">
    <source>
        <dbReference type="ARBA" id="ARBA00047968"/>
    </source>
</evidence>
<protein>
    <recommendedName>
        <fullName evidence="8">Bifunctional uridylyltransferase/uridylyl-removing enzyme</fullName>
        <shortName evidence="8">UTase/UR</shortName>
    </recommendedName>
    <alternativeName>
        <fullName evidence="8">Bifunctional [protein-PII] modification enzyme</fullName>
    </alternativeName>
    <alternativeName>
        <fullName evidence="8">Bifunctional nitrogen sensor protein</fullName>
    </alternativeName>
    <domain>
        <recommendedName>
            <fullName evidence="8">[Protein-PII] uridylyltransferase</fullName>
            <shortName evidence="8">PII uridylyltransferase</shortName>
            <shortName evidence="8">UTase</shortName>
            <ecNumber evidence="8">2.7.7.59</ecNumber>
        </recommendedName>
    </domain>
    <domain>
        <recommendedName>
            <fullName evidence="8">[Protein-PII]-UMP uridylyl-removing enzyme</fullName>
            <shortName evidence="8">UR</shortName>
            <ecNumber evidence="8">3.1.4.-</ecNumber>
        </recommendedName>
    </domain>
</protein>
<dbReference type="CDD" id="cd04900">
    <property type="entry name" value="ACT_UUR-like_1"/>
    <property type="match status" value="1"/>
</dbReference>
<comment type="catalytic activity">
    <reaction evidence="8">
        <text>[protein-PII]-uridylyl-L-tyrosine + H2O = [protein-PII]-L-tyrosine + UMP + H(+)</text>
        <dbReference type="Rhea" id="RHEA:48600"/>
        <dbReference type="Rhea" id="RHEA-COMP:12147"/>
        <dbReference type="Rhea" id="RHEA-COMP:12148"/>
        <dbReference type="ChEBI" id="CHEBI:15377"/>
        <dbReference type="ChEBI" id="CHEBI:15378"/>
        <dbReference type="ChEBI" id="CHEBI:46858"/>
        <dbReference type="ChEBI" id="CHEBI:57865"/>
        <dbReference type="ChEBI" id="CHEBI:90602"/>
    </reaction>
</comment>
<feature type="domain" description="ACT" evidence="9">
    <location>
        <begin position="806"/>
        <end position="877"/>
    </location>
</feature>
<feature type="region of interest" description="Uridylyltransferase" evidence="8">
    <location>
        <begin position="1"/>
        <end position="336"/>
    </location>
</feature>
<dbReference type="GO" id="GO:0006808">
    <property type="term" value="P:regulation of nitrogen utilization"/>
    <property type="evidence" value="ECO:0007669"/>
    <property type="project" value="UniProtKB-UniRule"/>
</dbReference>
<evidence type="ECO:0000313" key="11">
    <source>
        <dbReference type="EMBL" id="ODJ87725.1"/>
    </source>
</evidence>
<dbReference type="AlphaFoldDB" id="A0A7Z0VLU7"/>
<feature type="domain" description="HD" evidence="10">
    <location>
        <begin position="455"/>
        <end position="577"/>
    </location>
</feature>
<dbReference type="RefSeq" id="WP_069124735.1">
    <property type="nucleotide sequence ID" value="NZ_MARB01000010.1"/>
</dbReference>
<evidence type="ECO:0000256" key="2">
    <source>
        <dbReference type="ARBA" id="ARBA00022695"/>
    </source>
</evidence>
<comment type="catalytic activity">
    <reaction evidence="7">
        <text>guanosine 3',5'-bis(diphosphate) + H2O = GDP + diphosphate + H(+)</text>
        <dbReference type="Rhea" id="RHEA:14253"/>
        <dbReference type="ChEBI" id="CHEBI:15377"/>
        <dbReference type="ChEBI" id="CHEBI:15378"/>
        <dbReference type="ChEBI" id="CHEBI:33019"/>
        <dbReference type="ChEBI" id="CHEBI:58189"/>
        <dbReference type="ChEBI" id="CHEBI:77828"/>
        <dbReference type="EC" id="3.1.7.2"/>
    </reaction>
</comment>
<dbReference type="SUPFAM" id="SSF109604">
    <property type="entry name" value="HD-domain/PDEase-like"/>
    <property type="match status" value="1"/>
</dbReference>
<dbReference type="EC" id="2.7.7.59" evidence="8"/>
<dbReference type="Pfam" id="PF01966">
    <property type="entry name" value="HD"/>
    <property type="match status" value="1"/>
</dbReference>
<dbReference type="InterPro" id="IPR043519">
    <property type="entry name" value="NT_sf"/>
</dbReference>
<dbReference type="GO" id="GO:0008081">
    <property type="term" value="F:phosphoric diester hydrolase activity"/>
    <property type="evidence" value="ECO:0007669"/>
    <property type="project" value="UniProtKB-UniRule"/>
</dbReference>
<dbReference type="Gene3D" id="1.10.3210.10">
    <property type="entry name" value="Hypothetical protein af1432"/>
    <property type="match status" value="1"/>
</dbReference>
<dbReference type="InterPro" id="IPR010043">
    <property type="entry name" value="UTase/UR"/>
</dbReference>
<dbReference type="Pfam" id="PF08335">
    <property type="entry name" value="GlnD_UR_UTase"/>
    <property type="match status" value="1"/>
</dbReference>
<dbReference type="PANTHER" id="PTHR47320:SF1">
    <property type="entry name" value="BIFUNCTIONAL URIDYLYLTRANSFERASE_URIDYLYL-REMOVING ENZYME"/>
    <property type="match status" value="1"/>
</dbReference>
<name>A0A7Z0VLU7_9GAMM</name>
<gene>
    <name evidence="8 11" type="primary">glnD</name>
    <name evidence="11" type="ORF">CODIS_21430</name>
</gene>
<keyword evidence="12" id="KW-1185">Reference proteome</keyword>
<dbReference type="InterPro" id="IPR045865">
    <property type="entry name" value="ACT-like_dom_sf"/>
</dbReference>
<evidence type="ECO:0000256" key="8">
    <source>
        <dbReference type="HAMAP-Rule" id="MF_00277"/>
    </source>
</evidence>
<dbReference type="SMART" id="SM00471">
    <property type="entry name" value="HDc"/>
    <property type="match status" value="1"/>
</dbReference>